<dbReference type="GeneID" id="6751089"/>
<dbReference type="InterPro" id="IPR019775">
    <property type="entry name" value="WD40_repeat_CS"/>
</dbReference>
<dbReference type="Proteomes" id="UP000009022">
    <property type="component" value="Unassembled WGS sequence"/>
</dbReference>
<dbReference type="InterPro" id="IPR020472">
    <property type="entry name" value="WD40_PAC1"/>
</dbReference>
<dbReference type="PANTHER" id="PTHR22842">
    <property type="entry name" value="WD40 REPEAT PROTEIN"/>
    <property type="match status" value="1"/>
</dbReference>
<dbReference type="PRINTS" id="PR00320">
    <property type="entry name" value="GPROTEINBRPT"/>
</dbReference>
<dbReference type="STRING" id="10228.B3RNL6"/>
<dbReference type="PROSITE" id="PS00678">
    <property type="entry name" value="WD_REPEATS_1"/>
    <property type="match status" value="3"/>
</dbReference>
<dbReference type="GO" id="GO:0071013">
    <property type="term" value="C:catalytic step 2 spliceosome"/>
    <property type="evidence" value="ECO:0000318"/>
    <property type="project" value="GO_Central"/>
</dbReference>
<dbReference type="PROSITE" id="PS50294">
    <property type="entry name" value="WD_REPEATS_REGION"/>
    <property type="match status" value="3"/>
</dbReference>
<feature type="repeat" description="WD" evidence="8">
    <location>
        <begin position="58"/>
        <end position="99"/>
    </location>
</feature>
<comment type="similarity">
    <text evidence="5">Belongs to the WD repeat MORG1 family.</text>
</comment>
<evidence type="ECO:0000256" key="6">
    <source>
        <dbReference type="ARBA" id="ARBA00040453"/>
    </source>
</evidence>
<keyword evidence="2" id="KW-0963">Cytoplasm</keyword>
<organism evidence="9 10">
    <name type="scientific">Trichoplax adhaerens</name>
    <name type="common">Trichoplax reptans</name>
    <dbReference type="NCBI Taxonomy" id="10228"/>
    <lineage>
        <taxon>Eukaryota</taxon>
        <taxon>Metazoa</taxon>
        <taxon>Placozoa</taxon>
        <taxon>Uniplacotomia</taxon>
        <taxon>Trichoplacea</taxon>
        <taxon>Trichoplacidae</taxon>
        <taxon>Trichoplax</taxon>
    </lineage>
</organism>
<keyword evidence="10" id="KW-1185">Reference proteome</keyword>
<dbReference type="PANTHER" id="PTHR22842:SF3">
    <property type="entry name" value="WD REPEAT DOMAIN-CONTAINING PROTEIN 83"/>
    <property type="match status" value="1"/>
</dbReference>
<dbReference type="CDD" id="cd00200">
    <property type="entry name" value="WD40"/>
    <property type="match status" value="1"/>
</dbReference>
<feature type="repeat" description="WD" evidence="8">
    <location>
        <begin position="100"/>
        <end position="135"/>
    </location>
</feature>
<dbReference type="OMA" id="MCWDIRT"/>
<dbReference type="PROSITE" id="PS50082">
    <property type="entry name" value="WD_REPEATS_2"/>
    <property type="match status" value="4"/>
</dbReference>
<gene>
    <name evidence="9" type="ORF">TRIADDRAFT_21018</name>
</gene>
<dbReference type="eggNOG" id="KOG0316">
    <property type="taxonomic scope" value="Eukaryota"/>
</dbReference>
<name>B3RNL6_TRIAD</name>
<reference evidence="9 10" key="1">
    <citation type="journal article" date="2008" name="Nature">
        <title>The Trichoplax genome and the nature of placozoans.</title>
        <authorList>
            <person name="Srivastava M."/>
            <person name="Begovic E."/>
            <person name="Chapman J."/>
            <person name="Putnam N.H."/>
            <person name="Hellsten U."/>
            <person name="Kawashima T."/>
            <person name="Kuo A."/>
            <person name="Mitros T."/>
            <person name="Salamov A."/>
            <person name="Carpenter M.L."/>
            <person name="Signorovitch A.Y."/>
            <person name="Moreno M.A."/>
            <person name="Kamm K."/>
            <person name="Grimwood J."/>
            <person name="Schmutz J."/>
            <person name="Shapiro H."/>
            <person name="Grigoriev I.V."/>
            <person name="Buss L.W."/>
            <person name="Schierwater B."/>
            <person name="Dellaporta S.L."/>
            <person name="Rokhsar D.S."/>
        </authorList>
    </citation>
    <scope>NUCLEOTIDE SEQUENCE [LARGE SCALE GENOMIC DNA]</scope>
    <source>
        <strain evidence="9 10">Grell-BS-1999</strain>
    </source>
</reference>
<evidence type="ECO:0000256" key="4">
    <source>
        <dbReference type="ARBA" id="ARBA00022737"/>
    </source>
</evidence>
<dbReference type="CTD" id="6751089"/>
<dbReference type="PhylomeDB" id="B3RNL6"/>
<evidence type="ECO:0000313" key="9">
    <source>
        <dbReference type="EMBL" id="EDV28040.1"/>
    </source>
</evidence>
<proteinExistence type="inferred from homology"/>
<dbReference type="SMART" id="SM00320">
    <property type="entry name" value="WD40"/>
    <property type="match status" value="7"/>
</dbReference>
<dbReference type="InterPro" id="IPR001680">
    <property type="entry name" value="WD40_rpt"/>
</dbReference>
<evidence type="ECO:0000256" key="7">
    <source>
        <dbReference type="ARBA" id="ARBA00042222"/>
    </source>
</evidence>
<dbReference type="Pfam" id="PF00400">
    <property type="entry name" value="WD40"/>
    <property type="match status" value="7"/>
</dbReference>
<dbReference type="EMBL" id="DS985242">
    <property type="protein sequence ID" value="EDV28040.1"/>
    <property type="molecule type" value="Genomic_DNA"/>
</dbReference>
<dbReference type="HOGENOM" id="CLU_000288_57_1_1"/>
<dbReference type="InterPro" id="IPR036322">
    <property type="entry name" value="WD40_repeat_dom_sf"/>
</dbReference>
<dbReference type="RefSeq" id="XP_002109874.1">
    <property type="nucleotide sequence ID" value="XM_002109838.1"/>
</dbReference>
<feature type="repeat" description="WD" evidence="8">
    <location>
        <begin position="16"/>
        <end position="57"/>
    </location>
</feature>
<evidence type="ECO:0000313" key="10">
    <source>
        <dbReference type="Proteomes" id="UP000009022"/>
    </source>
</evidence>
<evidence type="ECO:0000256" key="3">
    <source>
        <dbReference type="ARBA" id="ARBA00022574"/>
    </source>
</evidence>
<evidence type="ECO:0000256" key="2">
    <source>
        <dbReference type="ARBA" id="ARBA00022490"/>
    </source>
</evidence>
<dbReference type="InterPro" id="IPR051980">
    <property type="entry name" value="WD_repeat_MORG1"/>
</dbReference>
<dbReference type="Gene3D" id="2.130.10.10">
    <property type="entry name" value="YVTN repeat-like/Quinoprotein amine dehydrogenase"/>
    <property type="match status" value="1"/>
</dbReference>
<dbReference type="InParanoid" id="B3RNL6"/>
<comment type="subcellular location">
    <subcellularLocation>
        <location evidence="1">Cytoplasm</location>
    </subcellularLocation>
</comment>
<evidence type="ECO:0000256" key="1">
    <source>
        <dbReference type="ARBA" id="ARBA00004496"/>
    </source>
</evidence>
<dbReference type="KEGG" id="tad:TRIADDRAFT_21018"/>
<protein>
    <recommendedName>
        <fullName evidence="6">WD repeat domain-containing protein 83</fullName>
    </recommendedName>
    <alternativeName>
        <fullName evidence="7">Mitogen-activated protein kinase organizer 1</fullName>
    </alternativeName>
</protein>
<dbReference type="FunCoup" id="B3RNL6">
    <property type="interactions" value="783"/>
</dbReference>
<dbReference type="FunFam" id="2.130.10.10:FF:000273">
    <property type="entry name" value="WD repeat domain-containing protein 83"/>
    <property type="match status" value="1"/>
</dbReference>
<feature type="repeat" description="WD" evidence="8">
    <location>
        <begin position="238"/>
        <end position="267"/>
    </location>
</feature>
<dbReference type="InterPro" id="IPR015943">
    <property type="entry name" value="WD40/YVTN_repeat-like_dom_sf"/>
</dbReference>
<keyword evidence="3 8" id="KW-0853">WD repeat</keyword>
<dbReference type="OrthoDB" id="71437at2759"/>
<dbReference type="GO" id="GO:0000398">
    <property type="term" value="P:mRNA splicing, via spliceosome"/>
    <property type="evidence" value="ECO:0000318"/>
    <property type="project" value="GO_Central"/>
</dbReference>
<evidence type="ECO:0000256" key="5">
    <source>
        <dbReference type="ARBA" id="ARBA00038145"/>
    </source>
</evidence>
<dbReference type="AlphaFoldDB" id="B3RNL6"/>
<dbReference type="SUPFAM" id="SSF50978">
    <property type="entry name" value="WD40 repeat-like"/>
    <property type="match status" value="1"/>
</dbReference>
<sequence length="315" mass="34568">MAAVAAQLPDTPSSTLRGHQGPVRAVRFNNNGNYCLSCGSDKIIKLWNPHSALSIKTYKGHGQEVLDIAATLDNSRLASGGTDKMIILWDVGTGQIIRKFRGHSGAINSIAFNDECTVIVTGSYDATIRTWDTRSRRYDPIQVLDEASDSISSVKVSNHEIISGCIDGKVRLYDLRAGKMNEDYIGPPVTSVSYSKDGQCILTSCLDNTLRLLDKDSGQLLNEFTGHKNSDYKIDSCFTHTDAHVVSGSEDGYIFIWDLVEGSVVTKLNANLSKRDIIYSLAFHPREPYLLTASAFGDIIFWKKSDNEGCTEDGS</sequence>
<keyword evidence="4" id="KW-0677">Repeat</keyword>
<evidence type="ECO:0000256" key="8">
    <source>
        <dbReference type="PROSITE-ProRule" id="PRU00221"/>
    </source>
</evidence>
<dbReference type="GO" id="GO:0005737">
    <property type="term" value="C:cytoplasm"/>
    <property type="evidence" value="ECO:0007669"/>
    <property type="project" value="UniProtKB-SubCell"/>
</dbReference>
<accession>B3RNL6</accession>